<reference evidence="4" key="1">
    <citation type="journal article" date="2020" name="Stud. Mycol.">
        <title>101 Dothideomycetes genomes: a test case for predicting lifestyles and emergence of pathogens.</title>
        <authorList>
            <person name="Haridas S."/>
            <person name="Albert R."/>
            <person name="Binder M."/>
            <person name="Bloem J."/>
            <person name="Labutti K."/>
            <person name="Salamov A."/>
            <person name="Andreopoulos B."/>
            <person name="Baker S."/>
            <person name="Barry K."/>
            <person name="Bills G."/>
            <person name="Bluhm B."/>
            <person name="Cannon C."/>
            <person name="Castanera R."/>
            <person name="Culley D."/>
            <person name="Daum C."/>
            <person name="Ezra D."/>
            <person name="Gonzalez J."/>
            <person name="Henrissat B."/>
            <person name="Kuo A."/>
            <person name="Liang C."/>
            <person name="Lipzen A."/>
            <person name="Lutzoni F."/>
            <person name="Magnuson J."/>
            <person name="Mondo S."/>
            <person name="Nolan M."/>
            <person name="Ohm R."/>
            <person name="Pangilinan J."/>
            <person name="Park H.-J."/>
            <person name="Ramirez L."/>
            <person name="Alfaro M."/>
            <person name="Sun H."/>
            <person name="Tritt A."/>
            <person name="Yoshinaga Y."/>
            <person name="Zwiers L.-H."/>
            <person name="Turgeon B."/>
            <person name="Goodwin S."/>
            <person name="Spatafora J."/>
            <person name="Crous P."/>
            <person name="Grigoriev I."/>
        </authorList>
    </citation>
    <scope>NUCLEOTIDE SEQUENCE</scope>
    <source>
        <strain evidence="4">CBS 110217</strain>
    </source>
</reference>
<sequence length="468" mass="52560">MTAPRVSSRMSIERYLKAPIADEPASTPAIDVALPRLLALDRKSFGATFHHSREISTNIHSEGRRTIFTSGSGPETVDTSCTIETVSNNPLDESSSLDRTNQPPRAGQGKQLLADALPGSATADLGSKEKLRERIEMFKSGSSKQEPNYYRVKAEHELALVNEEVKNLELAMQRHDLRQAPQSVNTPTVTDEDALALMANNPKLAQILGQNIDSRTNAGPISKPALASPMSERPMTNYEASAKPRDHPLRKIKSSGALDGSCASFSRGRLERAEEVAGQPSRRVRCFCTFCQKGFNNRAEWIEHEHIVHMPEEFWVCCPRTGKFPKRCPFCDKISPSPAHLADHNYLACQQTPLSERTFDRSDHFLQHISQVHKVPPSQKPARLATLEDDWKTPMSIRDGHPALRCGFCGAKFKTYHDRTTHVGRHFSKGEDMASWWKERAYHDVQLLKESEEMSIAFVHPFEYGEHR</sequence>
<dbReference type="Proteomes" id="UP000799777">
    <property type="component" value="Unassembled WGS sequence"/>
</dbReference>
<dbReference type="InterPro" id="IPR013087">
    <property type="entry name" value="Znf_C2H2_type"/>
</dbReference>
<feature type="domain" description="C2H2-type" evidence="3">
    <location>
        <begin position="286"/>
        <end position="309"/>
    </location>
</feature>
<dbReference type="EMBL" id="ML978156">
    <property type="protein sequence ID" value="KAF2035876.1"/>
    <property type="molecule type" value="Genomic_DNA"/>
</dbReference>
<dbReference type="OrthoDB" id="10056939at2759"/>
<organism evidence="4 5">
    <name type="scientific">Setomelanomma holmii</name>
    <dbReference type="NCBI Taxonomy" id="210430"/>
    <lineage>
        <taxon>Eukaryota</taxon>
        <taxon>Fungi</taxon>
        <taxon>Dikarya</taxon>
        <taxon>Ascomycota</taxon>
        <taxon>Pezizomycotina</taxon>
        <taxon>Dothideomycetes</taxon>
        <taxon>Pleosporomycetidae</taxon>
        <taxon>Pleosporales</taxon>
        <taxon>Pleosporineae</taxon>
        <taxon>Phaeosphaeriaceae</taxon>
        <taxon>Setomelanomma</taxon>
    </lineage>
</organism>
<accession>A0A9P4HII3</accession>
<protein>
    <recommendedName>
        <fullName evidence="3">C2H2-type domain-containing protein</fullName>
    </recommendedName>
</protein>
<feature type="region of interest" description="Disordered" evidence="2">
    <location>
        <begin position="86"/>
        <end position="128"/>
    </location>
</feature>
<keyword evidence="1" id="KW-0175">Coiled coil</keyword>
<evidence type="ECO:0000313" key="5">
    <source>
        <dbReference type="Proteomes" id="UP000799777"/>
    </source>
</evidence>
<evidence type="ECO:0000313" key="4">
    <source>
        <dbReference type="EMBL" id="KAF2035876.1"/>
    </source>
</evidence>
<feature type="domain" description="C2H2-type" evidence="3">
    <location>
        <begin position="406"/>
        <end position="426"/>
    </location>
</feature>
<dbReference type="PROSITE" id="PS00028">
    <property type="entry name" value="ZINC_FINGER_C2H2_1"/>
    <property type="match status" value="2"/>
</dbReference>
<dbReference type="SMART" id="SM00355">
    <property type="entry name" value="ZnF_C2H2"/>
    <property type="match status" value="3"/>
</dbReference>
<evidence type="ECO:0000256" key="2">
    <source>
        <dbReference type="SAM" id="MobiDB-lite"/>
    </source>
</evidence>
<comment type="caution">
    <text evidence="4">The sequence shown here is derived from an EMBL/GenBank/DDBJ whole genome shotgun (WGS) entry which is preliminary data.</text>
</comment>
<gene>
    <name evidence="4" type="ORF">EK21DRAFT_84270</name>
</gene>
<feature type="compositionally biased region" description="Polar residues" evidence="2">
    <location>
        <begin position="86"/>
        <end position="103"/>
    </location>
</feature>
<name>A0A9P4HII3_9PLEO</name>
<proteinExistence type="predicted"/>
<keyword evidence="5" id="KW-1185">Reference proteome</keyword>
<dbReference type="AlphaFoldDB" id="A0A9P4HII3"/>
<evidence type="ECO:0000256" key="1">
    <source>
        <dbReference type="SAM" id="Coils"/>
    </source>
</evidence>
<evidence type="ECO:0000259" key="3">
    <source>
        <dbReference type="PROSITE" id="PS00028"/>
    </source>
</evidence>
<feature type="coiled-coil region" evidence="1">
    <location>
        <begin position="151"/>
        <end position="178"/>
    </location>
</feature>